<proteinExistence type="predicted"/>
<sequence length="78" mass="9041">MKKRGELLQQIYNYGGQFVCEMISYLNDEIKGKVFVKYLNTLDIKVEKFIDDICLEINLMKKLIGSSEKNNVVILSGY</sequence>
<dbReference type="KEGG" id="ceu:A7L45_16860"/>
<gene>
    <name evidence="1" type="ORF">A7L45_16860</name>
</gene>
<dbReference type="RefSeq" id="WP_071613918.1">
    <property type="nucleotide sequence ID" value="NZ_CP015756.1"/>
</dbReference>
<organism evidence="1 2">
    <name type="scientific">Clostridium estertheticum subsp. estertheticum</name>
    <dbReference type="NCBI Taxonomy" id="1552"/>
    <lineage>
        <taxon>Bacteria</taxon>
        <taxon>Bacillati</taxon>
        <taxon>Bacillota</taxon>
        <taxon>Clostridia</taxon>
        <taxon>Eubacteriales</taxon>
        <taxon>Clostridiaceae</taxon>
        <taxon>Clostridium</taxon>
    </lineage>
</organism>
<keyword evidence="2" id="KW-1185">Reference proteome</keyword>
<protein>
    <submittedName>
        <fullName evidence="1">Uncharacterized protein</fullName>
    </submittedName>
</protein>
<accession>A0A1J0GJP2</accession>
<evidence type="ECO:0000313" key="1">
    <source>
        <dbReference type="EMBL" id="APC41626.1"/>
    </source>
</evidence>
<dbReference type="AlphaFoldDB" id="A0A1J0GJP2"/>
<dbReference type="EMBL" id="CP015756">
    <property type="protein sequence ID" value="APC41626.1"/>
    <property type="molecule type" value="Genomic_DNA"/>
</dbReference>
<dbReference type="Proteomes" id="UP000182569">
    <property type="component" value="Chromosome"/>
</dbReference>
<reference evidence="2" key="1">
    <citation type="journal article" date="2016" name="Front. Microbiol.">
        <title>Complete Genome Sequence of Clostridium estertheticum DSM 8809, a Microbe Identified in Spoiled Vacuum Packed Beef.</title>
        <authorList>
            <person name="Yu Z."/>
            <person name="Gunn L."/>
            <person name="Brennan E."/>
            <person name="Reid R."/>
            <person name="Wall P.G."/>
            <person name="Gaora O.P."/>
            <person name="Hurley D."/>
            <person name="Bolton D."/>
            <person name="Fanning S."/>
        </authorList>
    </citation>
    <scope>NUCLEOTIDE SEQUENCE [LARGE SCALE GENOMIC DNA]</scope>
    <source>
        <strain evidence="2">DSM 8809</strain>
    </source>
</reference>
<name>A0A1J0GJP2_9CLOT</name>
<evidence type="ECO:0000313" key="2">
    <source>
        <dbReference type="Proteomes" id="UP000182569"/>
    </source>
</evidence>